<name>A0A7M3U261_9RICK</name>
<gene>
    <name evidence="3" type="ORF">ID128_01155</name>
</gene>
<sequence length="258" mass="27232">MTTDITTSTNAPIVTSDIETSAAKSSTVTVSPTSAMSKPSTESTTQTSTTRSTIVKPTTVAETTTTSQATTNIITSTNALTTNSEKTTQTVFTIPSTRIKKSTIPMFTTTLLPQSTSSPHPVQHTITGSNTGIIAGSVLGVMGIFIGIIGFIVYKCVQKHRRYNAAPVLELADLESYSSSSSASRESCSNGSNDELLVINSRKNSGDISMRSETALNSVSVENSSRSSSPSPKSSRSSDSKSEIGLSWNSNDVPKYHL</sequence>
<proteinExistence type="predicted"/>
<evidence type="ECO:0000256" key="1">
    <source>
        <dbReference type="SAM" id="MobiDB-lite"/>
    </source>
</evidence>
<dbReference type="Proteomes" id="UP000516514">
    <property type="component" value="Chromosome"/>
</dbReference>
<evidence type="ECO:0000313" key="3">
    <source>
        <dbReference type="EMBL" id="QOD38496.1"/>
    </source>
</evidence>
<keyword evidence="4" id="KW-1185">Reference proteome</keyword>
<feature type="region of interest" description="Disordered" evidence="1">
    <location>
        <begin position="208"/>
        <end position="258"/>
    </location>
</feature>
<accession>A0A7M3U261</accession>
<feature type="region of interest" description="Disordered" evidence="1">
    <location>
        <begin position="21"/>
        <end position="54"/>
    </location>
</feature>
<dbReference type="KEGG" id="wms:ID128_01155"/>
<reference evidence="3 4" key="1">
    <citation type="submission" date="2020-09" db="EMBL/GenBank/DDBJ databases">
        <title>An Earliest Endosymbiont, Wolbachia massiliensis sp. nov., Strain PL13 From the Bed Bug (Cimex hemipterius), Type strain of a New supergroup T.</title>
        <authorList>
            <person name="Laidoudi Y."/>
            <person name="Levasseur A."/>
            <person name="Medkour H."/>
            <person name="Maaloum M."/>
            <person name="BenKhedher M."/>
            <person name="Sambou M."/>
            <person name="Bassene H."/>
            <person name="Davoust B."/>
            <person name="Fenollar F."/>
            <person name="Raoult D."/>
            <person name="Mediannikov O."/>
        </authorList>
    </citation>
    <scope>NUCLEOTIDE SEQUENCE [LARGE SCALE GENOMIC DNA]</scope>
    <source>
        <strain evidence="3 4">PL13</strain>
    </source>
</reference>
<feature type="compositionally biased region" description="Low complexity" evidence="1">
    <location>
        <begin position="217"/>
        <end position="235"/>
    </location>
</feature>
<organism evidence="3 4">
    <name type="scientific">Candidatus Wolbachia massiliensis</name>
    <dbReference type="NCBI Taxonomy" id="1845000"/>
    <lineage>
        <taxon>Bacteria</taxon>
        <taxon>Pseudomonadati</taxon>
        <taxon>Pseudomonadota</taxon>
        <taxon>Alphaproteobacteria</taxon>
        <taxon>Rickettsiales</taxon>
        <taxon>Anaplasmataceae</taxon>
        <taxon>Wolbachieae</taxon>
        <taxon>Wolbachia</taxon>
    </lineage>
</organism>
<feature type="transmembrane region" description="Helical" evidence="2">
    <location>
        <begin position="133"/>
        <end position="154"/>
    </location>
</feature>
<evidence type="ECO:0000256" key="2">
    <source>
        <dbReference type="SAM" id="Phobius"/>
    </source>
</evidence>
<protein>
    <submittedName>
        <fullName evidence="3">Uncharacterized protein</fullName>
    </submittedName>
</protein>
<dbReference type="EMBL" id="CP061738">
    <property type="protein sequence ID" value="QOD38496.1"/>
    <property type="molecule type" value="Genomic_DNA"/>
</dbReference>
<dbReference type="AlphaFoldDB" id="A0A7M3U261"/>
<keyword evidence="2" id="KW-0812">Transmembrane</keyword>
<keyword evidence="2" id="KW-0472">Membrane</keyword>
<evidence type="ECO:0000313" key="4">
    <source>
        <dbReference type="Proteomes" id="UP000516514"/>
    </source>
</evidence>
<keyword evidence="2" id="KW-1133">Transmembrane helix</keyword>